<reference evidence="2 3" key="1">
    <citation type="submission" date="2022-03" db="EMBL/GenBank/DDBJ databases">
        <authorList>
            <person name="Jo J.-H."/>
            <person name="Im W.-T."/>
        </authorList>
    </citation>
    <scope>NUCLEOTIDE SEQUENCE [LARGE SCALE GENOMIC DNA]</scope>
    <source>
        <strain evidence="2 3">MA9</strain>
    </source>
</reference>
<evidence type="ECO:0000313" key="3">
    <source>
        <dbReference type="Proteomes" id="UP001316087"/>
    </source>
</evidence>
<proteinExistence type="predicted"/>
<feature type="transmembrane region" description="Helical" evidence="1">
    <location>
        <begin position="21"/>
        <end position="42"/>
    </location>
</feature>
<dbReference type="RefSeq" id="WP_241370953.1">
    <property type="nucleotide sequence ID" value="NZ_JAKZFC010000010.1"/>
</dbReference>
<evidence type="ECO:0000313" key="2">
    <source>
        <dbReference type="EMBL" id="MCH7323791.1"/>
    </source>
</evidence>
<dbReference type="Proteomes" id="UP001316087">
    <property type="component" value="Unassembled WGS sequence"/>
</dbReference>
<gene>
    <name evidence="2" type="ORF">LZ480_18125</name>
</gene>
<accession>A0ABS9UHH6</accession>
<evidence type="ECO:0000256" key="1">
    <source>
        <dbReference type="SAM" id="Phobius"/>
    </source>
</evidence>
<organism evidence="2 3">
    <name type="scientific">Solibacillus palustris</name>
    <dbReference type="NCBI Taxonomy" id="2908203"/>
    <lineage>
        <taxon>Bacteria</taxon>
        <taxon>Bacillati</taxon>
        <taxon>Bacillota</taxon>
        <taxon>Bacilli</taxon>
        <taxon>Bacillales</taxon>
        <taxon>Caryophanaceae</taxon>
        <taxon>Solibacillus</taxon>
    </lineage>
</organism>
<feature type="transmembrane region" description="Helical" evidence="1">
    <location>
        <begin position="62"/>
        <end position="84"/>
    </location>
</feature>
<keyword evidence="1" id="KW-0812">Transmembrane</keyword>
<protein>
    <submittedName>
        <fullName evidence="2">Silver transporter</fullName>
    </submittedName>
</protein>
<dbReference type="EMBL" id="JAKZFC010000010">
    <property type="protein sequence ID" value="MCH7323791.1"/>
    <property type="molecule type" value="Genomic_DNA"/>
</dbReference>
<feature type="transmembrane region" description="Helical" evidence="1">
    <location>
        <begin position="207"/>
        <end position="228"/>
    </location>
</feature>
<keyword evidence="1" id="KW-0472">Membrane</keyword>
<feature type="transmembrane region" description="Helical" evidence="1">
    <location>
        <begin position="105"/>
        <end position="131"/>
    </location>
</feature>
<keyword evidence="3" id="KW-1185">Reference proteome</keyword>
<feature type="transmembrane region" description="Helical" evidence="1">
    <location>
        <begin position="151"/>
        <end position="173"/>
    </location>
</feature>
<feature type="transmembrane region" description="Helical" evidence="1">
    <location>
        <begin position="180"/>
        <end position="201"/>
    </location>
</feature>
<keyword evidence="1" id="KW-1133">Transmembrane helix</keyword>
<sequence length="236" mass="26299">MTSIVVANPARNIWEQVKWKCQAYSSMFSTVILVHVILGFLFSEGTGSMGLGGGFISYEARVYTLDVLFIYSVILMLGMGWMLASGALSRDQFSIVTTNRMEVISTLLFTMVLAIFTVISALSIHCITIALEIIKTDTPFVLENQFFSSNTLFAFVVCITLACAVGYFVRVVFQFSKIVFVLLAVVLILAIRAYTISLWGVVFGASIWAIVGRSSLYIVLLWAIILVIRQRREVNR</sequence>
<comment type="caution">
    <text evidence="2">The sequence shown here is derived from an EMBL/GenBank/DDBJ whole genome shotgun (WGS) entry which is preliminary data.</text>
</comment>
<name>A0ABS9UHH6_9BACL</name>